<protein>
    <recommendedName>
        <fullName evidence="2">HTH merR-type domain-containing protein</fullName>
    </recommendedName>
</protein>
<reference evidence="3 4" key="1">
    <citation type="submission" date="2017-05" db="EMBL/GenBank/DDBJ databases">
        <title>Vagococcus spp. assemblies.</title>
        <authorList>
            <person name="Gulvik C.A."/>
        </authorList>
    </citation>
    <scope>NUCLEOTIDE SEQUENCE [LARGE SCALE GENOMIC DNA]</scope>
    <source>
        <strain evidence="3 4">NCFB 2497</strain>
    </source>
</reference>
<name>A0A369AU92_9ENTE</name>
<comment type="caution">
    <text evidence="3">The sequence shown here is derived from an EMBL/GenBank/DDBJ whole genome shotgun (WGS) entry which is preliminary data.</text>
</comment>
<gene>
    <name evidence="3" type="ORF">CBF32_08800</name>
</gene>
<dbReference type="Proteomes" id="UP000288197">
    <property type="component" value="Unassembled WGS sequence"/>
</dbReference>
<evidence type="ECO:0000313" key="3">
    <source>
        <dbReference type="EMBL" id="RSU01233.1"/>
    </source>
</evidence>
<dbReference type="GO" id="GO:0006355">
    <property type="term" value="P:regulation of DNA-templated transcription"/>
    <property type="evidence" value="ECO:0007669"/>
    <property type="project" value="InterPro"/>
</dbReference>
<dbReference type="SUPFAM" id="SSF46955">
    <property type="entry name" value="Putative DNA-binding domain"/>
    <property type="match status" value="1"/>
</dbReference>
<dbReference type="AlphaFoldDB" id="A0A369AU92"/>
<dbReference type="InterPro" id="IPR009061">
    <property type="entry name" value="DNA-bd_dom_put_sf"/>
</dbReference>
<sequence length="122" mass="14614">MDMGQFVTEQDTTKETVRYYIDEKLLSPEKVNKKYCFTELEECDFKNIRQLRDMGLSIKVIKLIKENKEHCGTRKQWEANVDLIDTELIRVESEIERLNQEKIALKQVNKQLKELLYREEAN</sequence>
<feature type="coiled-coil region" evidence="1">
    <location>
        <begin position="81"/>
        <end position="118"/>
    </location>
</feature>
<evidence type="ECO:0000256" key="1">
    <source>
        <dbReference type="SAM" id="Coils"/>
    </source>
</evidence>
<evidence type="ECO:0000259" key="2">
    <source>
        <dbReference type="Pfam" id="PF13411"/>
    </source>
</evidence>
<dbReference type="EMBL" id="NGJX01000008">
    <property type="protein sequence ID" value="RSU01233.1"/>
    <property type="molecule type" value="Genomic_DNA"/>
</dbReference>
<accession>A0A369AU92</accession>
<dbReference type="Pfam" id="PF13411">
    <property type="entry name" value="MerR_1"/>
    <property type="match status" value="1"/>
</dbReference>
<keyword evidence="4" id="KW-1185">Reference proteome</keyword>
<keyword evidence="1" id="KW-0175">Coiled coil</keyword>
<proteinExistence type="predicted"/>
<organism evidence="3 4">
    <name type="scientific">Vagococcus fluvialis</name>
    <dbReference type="NCBI Taxonomy" id="2738"/>
    <lineage>
        <taxon>Bacteria</taxon>
        <taxon>Bacillati</taxon>
        <taxon>Bacillota</taxon>
        <taxon>Bacilli</taxon>
        <taxon>Lactobacillales</taxon>
        <taxon>Enterococcaceae</taxon>
        <taxon>Vagococcus</taxon>
    </lineage>
</organism>
<dbReference type="InterPro" id="IPR000551">
    <property type="entry name" value="MerR-type_HTH_dom"/>
</dbReference>
<evidence type="ECO:0000313" key="4">
    <source>
        <dbReference type="Proteomes" id="UP000288197"/>
    </source>
</evidence>
<feature type="domain" description="HTH merR-type" evidence="2">
    <location>
        <begin position="1"/>
        <end position="66"/>
    </location>
</feature>
<dbReference type="GO" id="GO:0003677">
    <property type="term" value="F:DNA binding"/>
    <property type="evidence" value="ECO:0007669"/>
    <property type="project" value="InterPro"/>
</dbReference>
<dbReference type="Gene3D" id="1.10.1660.10">
    <property type="match status" value="1"/>
</dbReference>
<dbReference type="OrthoDB" id="9806513at2"/>
<dbReference type="RefSeq" id="WP_114289928.1">
    <property type="nucleotide sequence ID" value="NZ_CP122523.1"/>
</dbReference>
<dbReference type="GeneID" id="63146791"/>